<evidence type="ECO:0000313" key="2">
    <source>
        <dbReference type="Proteomes" id="UP000789405"/>
    </source>
</evidence>
<comment type="caution">
    <text evidence="1">The sequence shown here is derived from an EMBL/GenBank/DDBJ whole genome shotgun (WGS) entry which is preliminary data.</text>
</comment>
<accession>A0A9N9GHF2</accession>
<dbReference type="EMBL" id="CAJVPY010004116">
    <property type="protein sequence ID" value="CAG8610594.1"/>
    <property type="molecule type" value="Genomic_DNA"/>
</dbReference>
<reference evidence="1" key="1">
    <citation type="submission" date="2021-06" db="EMBL/GenBank/DDBJ databases">
        <authorList>
            <person name="Kallberg Y."/>
            <person name="Tangrot J."/>
            <person name="Rosling A."/>
        </authorList>
    </citation>
    <scope>NUCLEOTIDE SEQUENCE</scope>
    <source>
        <strain evidence="1">MA453B</strain>
    </source>
</reference>
<proteinExistence type="predicted"/>
<name>A0A9N9GHF2_9GLOM</name>
<organism evidence="1 2">
    <name type="scientific">Dentiscutata erythropus</name>
    <dbReference type="NCBI Taxonomy" id="1348616"/>
    <lineage>
        <taxon>Eukaryota</taxon>
        <taxon>Fungi</taxon>
        <taxon>Fungi incertae sedis</taxon>
        <taxon>Mucoromycota</taxon>
        <taxon>Glomeromycotina</taxon>
        <taxon>Glomeromycetes</taxon>
        <taxon>Diversisporales</taxon>
        <taxon>Gigasporaceae</taxon>
        <taxon>Dentiscutata</taxon>
    </lineage>
</organism>
<evidence type="ECO:0000313" key="1">
    <source>
        <dbReference type="EMBL" id="CAG8610594.1"/>
    </source>
</evidence>
<dbReference type="AlphaFoldDB" id="A0A9N9GHF2"/>
<protein>
    <submittedName>
        <fullName evidence="1">10781_t:CDS:1</fullName>
    </submittedName>
</protein>
<keyword evidence="2" id="KW-1185">Reference proteome</keyword>
<sequence length="42" mass="4967">MSWLKFFIRDLLELDYAKAFLAIFSFDSEFTGALFATMKSFF</sequence>
<dbReference type="Proteomes" id="UP000789405">
    <property type="component" value="Unassembled WGS sequence"/>
</dbReference>
<gene>
    <name evidence="1" type="ORF">DERYTH_LOCUS8116</name>
</gene>